<dbReference type="InterPro" id="IPR000152">
    <property type="entry name" value="EGF-type_Asp/Asn_hydroxyl_site"/>
</dbReference>
<dbReference type="SMART" id="SM00181">
    <property type="entry name" value="EGF"/>
    <property type="match status" value="13"/>
</dbReference>
<evidence type="ECO:0000313" key="9">
    <source>
        <dbReference type="EMBL" id="CEM45784.1"/>
    </source>
</evidence>
<evidence type="ECO:0000256" key="2">
    <source>
        <dbReference type="ARBA" id="ARBA00022729"/>
    </source>
</evidence>
<feature type="region of interest" description="Disordered" evidence="6">
    <location>
        <begin position="2691"/>
        <end position="2722"/>
    </location>
</feature>
<dbReference type="PROSITE" id="PS01187">
    <property type="entry name" value="EGF_CA"/>
    <property type="match status" value="7"/>
</dbReference>
<sequence length="3616" mass="382288">MGPPSPLHSRMWRVGILLTFVLAHLGVVSGGWTKRRKWFWQRIGDLIDARKRAKTRLVCETLPLSSLVSGSSSIDPEQKITVANFEVSLRALPYEDVDKNKRRSVRVIGEQLGCWDDDEDKEGAGPFCLRLSLHRQPGGPRVAYLRSATVKVFWKRLARIFCDGVFRRPLARIFRHLLMARLVGRPGFPARKTFDICFQEGGRVEDIQLCSYTPTCGLADFSDKTDGEEVGSVSVLGRDWKVSALPFDESGGHKPSAVRVFDTGAGGGSGNAVAAPHLTCANTPGVCGQGNVAVLASSPSGAVDYSGGGGFRIESGADGSGFSAYLDSVSLVSVDDPEHKAEVRSRWGKKTESLGGGESGVVSQNFLLWERWWRGPRVSKWPVDLCLPGDGAIDDLAICSYSAAADTLEEDVKEGDASDDSPDSTCERLSFSRYHLRERLSRHMGLRRDFTFRVYDFGGSWKHSFFLEAQEQHAGASAVQEEDAEPSSMFVRFGGKEGGSWPSGDGLCVRVERKLTREERKKKAETASVFLVGAVLFGVDSTENVLIRTYTRKGLLKEETEVTGKGRTQRTTSLFQDALEIPSFVDLCFPVSSLDYAGIEELSLCSPQPLCKEVSMADLSHGHKWGDFSLFSMPFKVEAAHDTAVSQPEGILPVVWHTEQQGGGFLSCPSGGGKSTGVCEAKAVAFVPDTAGAVNSAGGQIHLIREAEGPLTSVYLSSLKLVAGAEGLRAVSMRVDDRDTVEVVALDPKERAEDVEVQGEDEPPVYLNEKLALYLKGEVAVEALTFCAHGWPPGDFGDGRVDEGEECDDGNLRNHDGCSVDMQVEPGWVCPSSGGPCIEGDGSCSDGNDQDGGGCSAGGSVEPGWACTPALNGRPAGTCPYVISLPAECTNGEVLSTLTAGGVSITISARANGDAVALVDTSDPPSVLSDFRTGRGCRVDYEGAHIERGCMLMAVPSSSLQHLSVSSASSEDSSDRRMLWSETMVARRKMLGRSFWIWLLQWLRNLFARIRKRGITLDFSEDVVLLSARVFNALGRTIIARDASGKVVARQRLSKISRHPEGKGVHLLDFSRNSAFFGVRSLTFEASSNFGLLDISVCPYGRLDQHAHSVCQTVCGDEVRTEDEACDDGNREAGDGCSPSCEVEEGWRCPEGGGECQRVCGDKVQVQAEECDDGNLIDGDGCSSTCQIDKPAWVCPEDVCSHNKKQTVVCETHPSHPDECGSAIGGCDTPIVCPTGKVITVSEAWYGRKDRTTCPFYAGGHVSDINCHLDFTEYARETCNGKTECVIPMSNRVDGDPCRYTYKYGVVDFTCDEPMQTVICETHPAHPNRCGSAIGGCDTPLVCPQGQAISVSGAWYGRDDRTTCPFFRGSHVSDITCHLDFTDYAKGMCDGKTECVLPMENAVAGDPCRNTYKYGVVDYACSTCQKEGGECQPNLSDCVLVGSEECTDGNWHNGDGCSATNKLEEGWTCPTLCAPCEPKIGDGKTVGNEQCDDGNAQSGDGCDSNGQVEDGYSCPRDGGDCTPNWNDCLLVGSEECADGNNLDGDGCSSSNTIEAGWECPTVCAKCEAVCGDGRRIRGEGCDDGNTESGDGCSDACETETGWRCPASGGKCSPDCQDCLLVGWEECTDGNRKNGDGCTGTHLIETGWECPTACAPCEEKIGDGIVVGSEECDDGNKVDGDGCDSSGHIEDGWECTNVNEPCIAICGDGQKLGSEECDDENTDGGDGCSSLCKIEEGWTCSQQQEGDVHCQSDWDDCVLVGPEKCTDGNQENGDGCSDAHTIETGWECPTVCEPCQEINGDGHLVGQEACDDENSQSGDGCSGGQVEEGWKCEGEPSVCTDVNECSSGAHNCHPHASCTNVMGSFSCKCGNGWSDLPGTSPEATGTQCQTVVGDGVVAGEEECDDGNTSGGDGCDSNGKEEPGWTCPVEGGTCSDINECTTGGHNCNAQATCTNSDGGFGCACNEGWQGDGVSCTVVHGDGGVDGDEECDDGNTEPRDGCFEGRVEGGWKCEGEPSVCTDINECYPSQPRHTCFAQAVCTNVSPAEGWYTCACNEGWNGNGHHCDDVNECSSGSHNCDPHAVCTNLMGSFSCACRHGWSDAASGGAQSGTHCQTVVGDGVVAGDEKCDDGNAQSGDGCDSNGQVEDGYSCPSEEEECTDIDECSTNAHSCHAAAACTNSKGSFSCGCNQGWEGTGVACNAICGDTECIGSEECDDGNTQNDDGCSSSCQKETGWICPDEGGKCHPDLTDCRLVGEEECSDRNSDNDDGCSSTNQIEAGWECPTICEIHGDGKIVGEEQCDDGNTESGDGCDCYGQPEDGWECTTVGVPCRAVIGDGLVVGPEECDDKNQESGDGCDADGQIEDGFDCVEGPSSSSICTAICGDNTRLGEETCDDGNTEDGDGCSSTCTVESGWTSPPDGGSCWPTLTDCLVVGSEKCADGNAADGDGCSAANTIEHGWDCPALCAPCKETVGDGVIVGSEKCDDGNKRDGDGCDSNGQVEEGWECREVNKPCNAVCGDGVHLSSEECDDENTTNGDGCSSACETENGWECPAGGGACTPDWDDCVLVGPEKCTDGNKENGDGCSDTHTIETGWECPTVCEPCQVVIGDGHVVGDEECDDGNKQSGDGCDSSGKLESGYTCTTPGSDCNVKVLRNAQESPLARTPLALSFASAPKDSIRLWIRGMIVQQNAETAFSEGTRPATTATRRTETGAAPLATQSTPQHGSALLKGDFVNVTNLEDCLLVGIEECADGNRQNRDGCSSDGLKEEGWECPELCKPCIEVHGDGTLVGAEACDDGDAERGDGCSQGRIEDGWECDGEPSVCTDIDECDPSQPRHTCSAQAVCTNVSPAEGKFLCACNQGWNGNGHSCDDVNECSSGGHNCDPHAVCTNLMGSFSCACGEGWTDTTTDGSKPRGTECEAVVGDSTRVGWEECDDGNVDEGDGCFQGRIEDGWECAHSNDGPSECHDKDECSQGVHNCNAQASCTNKAPSDGKFECTCKEGWEGDGVSCNDINECLQEADDCSEKASCSNTDGSFQCECPLGWHWEDPDAAPGTTCSSLVGDGIIAPPDETCDDGNADSYDGCSATGVPEPGFDCVVEGALCENIDECTTATSPLCHSLATCLDTVGSFTCTCNFGYRGDGQTCQENVGDGIVTGDEECDDGNETDGDGCSSSGRLEDGFRCPVPGSPCEDIQECAEGLHDCDESAECVEWSFGLGFDLFFKFICRCKNGFIGNGRICNLNVDECAEGNHNCAQEATCTDGVGSFSCECSGGSHGTGTSCIENANGVVPAPTNTLPLTVRSGDWRNIPPFLPSLIVIVTVNYVAPAEYLPLSFGLWVTEVADAAGDPILGVDLPPVYLGRVLEGESVRVLPLLPLQGGHEGWYVFTLVAIDKWGRRSEPLKSAAVLLDIPQAPDSSVDCSLSTHPSCAVGVEAYGTRVGEVTLRSRMQLSDISVLAQRRKGWIGGEQSIEIGGGRRRLQAAGTGGRTADEVMNEVNLISAWTMETARTAGILDHPEIKDASAQAARESAKDIALNALDIVNEEVAGNLFGLASILGVSDLPSGVLDRTSGTLEMLLQGAHSMVRRELQGELIVLQLMFPSLAVVPSLVCRGGFKQET</sequence>
<gene>
    <name evidence="9" type="ORF">Cvel_7644</name>
</gene>
<keyword evidence="4" id="KW-1015">Disulfide bond</keyword>
<evidence type="ECO:0000256" key="6">
    <source>
        <dbReference type="SAM" id="MobiDB-lite"/>
    </source>
</evidence>
<dbReference type="InterPro" id="IPR000742">
    <property type="entry name" value="EGF"/>
</dbReference>
<dbReference type="Pfam" id="PF13948">
    <property type="entry name" value="DUF4215"/>
    <property type="match status" value="14"/>
</dbReference>
<reference evidence="9" key="1">
    <citation type="submission" date="2014-11" db="EMBL/GenBank/DDBJ databases">
        <authorList>
            <person name="Otto D Thomas"/>
            <person name="Naeem Raeece"/>
        </authorList>
    </citation>
    <scope>NUCLEOTIDE SEQUENCE</scope>
</reference>
<dbReference type="EMBL" id="CDMZ01003280">
    <property type="protein sequence ID" value="CEM45784.1"/>
    <property type="molecule type" value="Genomic_DNA"/>
</dbReference>
<dbReference type="InterPro" id="IPR009030">
    <property type="entry name" value="Growth_fac_rcpt_cys_sf"/>
</dbReference>
<dbReference type="Pfam" id="PF02140">
    <property type="entry name" value="SUEL_Lectin"/>
    <property type="match status" value="2"/>
</dbReference>
<keyword evidence="2" id="KW-0732">Signal</keyword>
<keyword evidence="1 5" id="KW-0245">EGF-like domain</keyword>
<dbReference type="PhylomeDB" id="A0A0G4HN54"/>
<dbReference type="Pfam" id="PF12947">
    <property type="entry name" value="EGF_3"/>
    <property type="match status" value="2"/>
</dbReference>
<feature type="domain" description="EGF-like" evidence="7">
    <location>
        <begin position="3010"/>
        <end position="3048"/>
    </location>
</feature>
<dbReference type="InterPro" id="IPR049883">
    <property type="entry name" value="NOTCH1_EGF-like"/>
</dbReference>
<dbReference type="PROSITE" id="PS01186">
    <property type="entry name" value="EGF_2"/>
    <property type="match status" value="7"/>
</dbReference>
<comment type="caution">
    <text evidence="5">Lacks conserved residue(s) required for the propagation of feature annotation.</text>
</comment>
<feature type="domain" description="EGF-like" evidence="7">
    <location>
        <begin position="3240"/>
        <end position="3280"/>
    </location>
</feature>
<dbReference type="PANTHER" id="PTHR24039">
    <property type="entry name" value="FIBRILLIN-RELATED"/>
    <property type="match status" value="1"/>
</dbReference>
<feature type="domain" description="EGF-like" evidence="7">
    <location>
        <begin position="2158"/>
        <end position="2198"/>
    </location>
</feature>
<dbReference type="PROSITE" id="PS50026">
    <property type="entry name" value="EGF_3"/>
    <property type="match status" value="11"/>
</dbReference>
<dbReference type="InterPro" id="IPR043159">
    <property type="entry name" value="Lectin_gal-bd_sf"/>
</dbReference>
<evidence type="ECO:0000259" key="7">
    <source>
        <dbReference type="PROSITE" id="PS50026"/>
    </source>
</evidence>
<dbReference type="VEuPathDB" id="CryptoDB:Cvel_7644"/>
<dbReference type="InterPro" id="IPR000922">
    <property type="entry name" value="Lectin_gal-bd_dom"/>
</dbReference>
<evidence type="ECO:0008006" key="10">
    <source>
        <dbReference type="Google" id="ProtNLM"/>
    </source>
</evidence>
<dbReference type="InterPro" id="IPR011936">
    <property type="entry name" value="Myxo_disulph_rpt"/>
</dbReference>
<feature type="domain" description="EGF-like" evidence="7">
    <location>
        <begin position="2966"/>
        <end position="3009"/>
    </location>
</feature>
<dbReference type="SMART" id="SM00179">
    <property type="entry name" value="EGF_CA"/>
    <property type="match status" value="11"/>
</dbReference>
<evidence type="ECO:0000256" key="5">
    <source>
        <dbReference type="PROSITE-ProRule" id="PRU00076"/>
    </source>
</evidence>
<feature type="domain" description="SUEL-type lectin" evidence="8">
    <location>
        <begin position="1341"/>
        <end position="1422"/>
    </location>
</feature>
<evidence type="ECO:0000256" key="4">
    <source>
        <dbReference type="ARBA" id="ARBA00023157"/>
    </source>
</evidence>
<proteinExistence type="predicted"/>
<dbReference type="PROSITE" id="PS50228">
    <property type="entry name" value="SUEL_LECTIN"/>
    <property type="match status" value="2"/>
</dbReference>
<dbReference type="InterPro" id="IPR018097">
    <property type="entry name" value="EGF_Ca-bd_CS"/>
</dbReference>
<dbReference type="PROSITE" id="PS00010">
    <property type="entry name" value="ASX_HYDROXYL"/>
    <property type="match status" value="8"/>
</dbReference>
<feature type="domain" description="EGF-like" evidence="7">
    <location>
        <begin position="1934"/>
        <end position="1974"/>
    </location>
</feature>
<dbReference type="SUPFAM" id="SSF57196">
    <property type="entry name" value="EGF/Laminin"/>
    <property type="match status" value="5"/>
</dbReference>
<evidence type="ECO:0000259" key="8">
    <source>
        <dbReference type="PROSITE" id="PS50228"/>
    </source>
</evidence>
<feature type="domain" description="EGF-like" evidence="7">
    <location>
        <begin position="1840"/>
        <end position="1878"/>
    </location>
</feature>
<dbReference type="InterPro" id="IPR001881">
    <property type="entry name" value="EGF-like_Ca-bd_dom"/>
</dbReference>
<dbReference type="Gene3D" id="2.10.25.10">
    <property type="entry name" value="Laminin"/>
    <property type="match status" value="12"/>
</dbReference>
<keyword evidence="3" id="KW-0677">Repeat</keyword>
<feature type="domain" description="EGF-like" evidence="7">
    <location>
        <begin position="2870"/>
        <end position="2908"/>
    </location>
</feature>
<feature type="domain" description="EGF-like" evidence="7">
    <location>
        <begin position="2824"/>
        <end position="2869"/>
    </location>
</feature>
<evidence type="ECO:0000256" key="1">
    <source>
        <dbReference type="ARBA" id="ARBA00022536"/>
    </source>
</evidence>
<dbReference type="NCBIfam" id="TIGR02232">
    <property type="entry name" value="myxo_disulf_rpt"/>
    <property type="match status" value="30"/>
</dbReference>
<organism evidence="9">
    <name type="scientific">Chromera velia CCMP2878</name>
    <dbReference type="NCBI Taxonomy" id="1169474"/>
    <lineage>
        <taxon>Eukaryota</taxon>
        <taxon>Sar</taxon>
        <taxon>Alveolata</taxon>
        <taxon>Colpodellida</taxon>
        <taxon>Chromeraceae</taxon>
        <taxon>Chromera</taxon>
    </lineage>
</organism>
<feature type="domain" description="SUEL-type lectin" evidence="8">
    <location>
        <begin position="1231"/>
        <end position="1312"/>
    </location>
</feature>
<feature type="compositionally biased region" description="Low complexity" evidence="6">
    <location>
        <begin position="2695"/>
        <end position="2713"/>
    </location>
</feature>
<protein>
    <recommendedName>
        <fullName evidence="10">EGF-like domain-containing protein</fullName>
    </recommendedName>
</protein>
<evidence type="ECO:0000256" key="3">
    <source>
        <dbReference type="ARBA" id="ARBA00022737"/>
    </source>
</evidence>
<dbReference type="SUPFAM" id="SSF57184">
    <property type="entry name" value="Growth factor receptor domain"/>
    <property type="match status" value="1"/>
</dbReference>
<feature type="domain" description="EGF-like" evidence="7">
    <location>
        <begin position="2019"/>
        <end position="2064"/>
    </location>
</feature>
<dbReference type="Gene3D" id="2.60.120.740">
    <property type="match status" value="2"/>
</dbReference>
<feature type="domain" description="EGF-like" evidence="7">
    <location>
        <begin position="2065"/>
        <end position="2103"/>
    </location>
</feature>
<dbReference type="GO" id="GO:0030246">
    <property type="term" value="F:carbohydrate binding"/>
    <property type="evidence" value="ECO:0007669"/>
    <property type="project" value="InterPro"/>
</dbReference>
<accession>A0A0G4HN54</accession>
<dbReference type="FunFam" id="2.10.25.10:FF:000038">
    <property type="entry name" value="Fibrillin 2"/>
    <property type="match status" value="10"/>
</dbReference>
<dbReference type="Pfam" id="PF07645">
    <property type="entry name" value="EGF_CA"/>
    <property type="match status" value="9"/>
</dbReference>
<feature type="domain" description="EGF-like" evidence="7">
    <location>
        <begin position="3103"/>
        <end position="3144"/>
    </location>
</feature>
<name>A0A0G4HN54_9ALVE</name>
<dbReference type="GO" id="GO:0005509">
    <property type="term" value="F:calcium ion binding"/>
    <property type="evidence" value="ECO:0007669"/>
    <property type="project" value="InterPro"/>
</dbReference>
<dbReference type="CDD" id="cd00054">
    <property type="entry name" value="EGF_CA"/>
    <property type="match status" value="7"/>
</dbReference>
<dbReference type="InterPro" id="IPR024731">
    <property type="entry name" value="NELL2-like_EGF"/>
</dbReference>